<proteinExistence type="predicted"/>
<gene>
    <name evidence="1" type="ORF">PMZ80_001434</name>
</gene>
<dbReference type="RefSeq" id="XP_064735374.1">
    <property type="nucleotide sequence ID" value="XM_064869877.1"/>
</dbReference>
<dbReference type="GeneID" id="89994883"/>
<reference evidence="1 2" key="1">
    <citation type="journal article" date="2023" name="Res Sq">
        <title>Genomic and morphological characterization of Knufia obscura isolated from the Mars 2020 spacecraft assembly facility.</title>
        <authorList>
            <person name="Chander A.M."/>
            <person name="Teixeira M.M."/>
            <person name="Singh N.K."/>
            <person name="Williams M.P."/>
            <person name="Parker C.W."/>
            <person name="Leo P."/>
            <person name="Stajich J.E."/>
            <person name="Torok T."/>
            <person name="Tighe S."/>
            <person name="Mason C.E."/>
            <person name="Venkateswaran K."/>
        </authorList>
    </citation>
    <scope>NUCLEOTIDE SEQUENCE [LARGE SCALE GENOMIC DNA]</scope>
    <source>
        <strain evidence="1 2">CCFEE 5817</strain>
    </source>
</reference>
<accession>A0ABR0S482</accession>
<organism evidence="1 2">
    <name type="scientific">Knufia obscura</name>
    <dbReference type="NCBI Taxonomy" id="1635080"/>
    <lineage>
        <taxon>Eukaryota</taxon>
        <taxon>Fungi</taxon>
        <taxon>Dikarya</taxon>
        <taxon>Ascomycota</taxon>
        <taxon>Pezizomycotina</taxon>
        <taxon>Eurotiomycetes</taxon>
        <taxon>Chaetothyriomycetidae</taxon>
        <taxon>Chaetothyriales</taxon>
        <taxon>Trichomeriaceae</taxon>
        <taxon>Knufia</taxon>
    </lineage>
</organism>
<dbReference type="EMBL" id="JAVHJV010000001">
    <property type="protein sequence ID" value="KAK5947284.1"/>
    <property type="molecule type" value="Genomic_DNA"/>
</dbReference>
<protein>
    <submittedName>
        <fullName evidence="1">Uncharacterized protein</fullName>
    </submittedName>
</protein>
<sequence>MPLLPSPPMLNKVLPLRLRHYQQSLQIWAESLMDSGMGESVAESWVASPPIWLSTVLNNTEVSDLESSAGDPLFLTFKKIDSPWDKGGEQDKHGKQHWCHKWKKICKASGWIWPYPMFKCFKVVHECVSN</sequence>
<keyword evidence="2" id="KW-1185">Reference proteome</keyword>
<evidence type="ECO:0000313" key="2">
    <source>
        <dbReference type="Proteomes" id="UP001334248"/>
    </source>
</evidence>
<evidence type="ECO:0000313" key="1">
    <source>
        <dbReference type="EMBL" id="KAK5947284.1"/>
    </source>
</evidence>
<comment type="caution">
    <text evidence="1">The sequence shown here is derived from an EMBL/GenBank/DDBJ whole genome shotgun (WGS) entry which is preliminary data.</text>
</comment>
<name>A0ABR0S482_9EURO</name>
<dbReference type="Proteomes" id="UP001334248">
    <property type="component" value="Unassembled WGS sequence"/>
</dbReference>